<comment type="caution">
    <text evidence="1">The sequence shown here is derived from an EMBL/GenBank/DDBJ whole genome shotgun (WGS) entry which is preliminary data.</text>
</comment>
<dbReference type="InterPro" id="IPR021730">
    <property type="entry name" value="YdbH"/>
</dbReference>
<accession>A0AAE4YYN2</accession>
<feature type="non-terminal residue" evidence="1">
    <location>
        <position position="146"/>
    </location>
</feature>
<evidence type="ECO:0000313" key="2">
    <source>
        <dbReference type="Proteomes" id="UP000661163"/>
    </source>
</evidence>
<dbReference type="AlphaFoldDB" id="A0AAE4YYN2"/>
<dbReference type="Pfam" id="PF11739">
    <property type="entry name" value="YdbH-like"/>
    <property type="match status" value="1"/>
</dbReference>
<proteinExistence type="predicted"/>
<sequence>SNGGYLPPSLLTLEMQGRSPNDFQLQGQLQAEDIGPVRLRGRWDGERLRGGAWWPIQPLKVFQPLLSPLLKMNIRTGQFYAQAAFSAARKEGFSAGGHWVVKNGGLWLQDGEVSGVNFVLPYRLKDQRWQLGVKQPVTLRIDVLDN</sequence>
<dbReference type="EMBL" id="WUFC01000130">
    <property type="protein sequence ID" value="NEI53304.1"/>
    <property type="molecule type" value="Genomic_DNA"/>
</dbReference>
<gene>
    <name evidence="1" type="ORF">GR217_37635</name>
</gene>
<evidence type="ECO:0000313" key="1">
    <source>
        <dbReference type="EMBL" id="NEI53304.1"/>
    </source>
</evidence>
<protein>
    <recommendedName>
        <fullName evidence="3">Dicarboxylate transport domain-containing protein</fullName>
    </recommendedName>
</protein>
<reference evidence="1 2" key="1">
    <citation type="submission" date="2019-12" db="EMBL/GenBank/DDBJ databases">
        <title>Rhizobium genotypes associated with high levels of biological nitrogen fixation by grain legumes in a temperate-maritime cropping system.</title>
        <authorList>
            <person name="Maluk M."/>
            <person name="Francesc Ferrando Molina F."/>
            <person name="Lopez Del Egido L."/>
            <person name="Lafos M."/>
            <person name="Langarica-Fuentes A."/>
            <person name="Gebre Yohannes G."/>
            <person name="Young M.W."/>
            <person name="Martin P."/>
            <person name="Gantlett R."/>
            <person name="Kenicer G."/>
            <person name="Hawes C."/>
            <person name="Begg G.S."/>
            <person name="Quilliam R.S."/>
            <person name="Squire G.R."/>
            <person name="Poole P.S."/>
            <person name="Young P.W."/>
            <person name="Iannetta P.M."/>
            <person name="James E.K."/>
        </authorList>
    </citation>
    <scope>NUCLEOTIDE SEQUENCE [LARGE SCALE GENOMIC DNA]</scope>
    <source>
        <strain evidence="1 2">JHI985</strain>
    </source>
</reference>
<organism evidence="1 2">
    <name type="scientific">Rhizobium ruizarguesonis</name>
    <dbReference type="NCBI Taxonomy" id="2081791"/>
    <lineage>
        <taxon>Bacteria</taxon>
        <taxon>Pseudomonadati</taxon>
        <taxon>Pseudomonadota</taxon>
        <taxon>Alphaproteobacteria</taxon>
        <taxon>Hyphomicrobiales</taxon>
        <taxon>Rhizobiaceae</taxon>
        <taxon>Rhizobium/Agrobacterium group</taxon>
        <taxon>Rhizobium</taxon>
    </lineage>
</organism>
<evidence type="ECO:0008006" key="3">
    <source>
        <dbReference type="Google" id="ProtNLM"/>
    </source>
</evidence>
<name>A0AAE4YYN2_9HYPH</name>
<dbReference type="Proteomes" id="UP000661163">
    <property type="component" value="Unassembled WGS sequence"/>
</dbReference>
<feature type="non-terminal residue" evidence="1">
    <location>
        <position position="1"/>
    </location>
</feature>